<evidence type="ECO:0000313" key="1">
    <source>
        <dbReference type="EMBL" id="GEO14585.1"/>
    </source>
</evidence>
<dbReference type="Pfam" id="PF13344">
    <property type="entry name" value="Hydrolase_6"/>
    <property type="match status" value="1"/>
</dbReference>
<protein>
    <submittedName>
        <fullName evidence="1">Haloacid dehalogenase</fullName>
    </submittedName>
</protein>
<dbReference type="NCBIfam" id="TIGR01460">
    <property type="entry name" value="HAD-SF-IIA"/>
    <property type="match status" value="1"/>
</dbReference>
<dbReference type="Pfam" id="PF13242">
    <property type="entry name" value="Hydrolase_like"/>
    <property type="match status" value="1"/>
</dbReference>
<dbReference type="GO" id="GO:0016791">
    <property type="term" value="F:phosphatase activity"/>
    <property type="evidence" value="ECO:0007669"/>
    <property type="project" value="TreeGrafter"/>
</dbReference>
<accession>A0A512BRP9</accession>
<dbReference type="NCBIfam" id="TIGR01459">
    <property type="entry name" value="HAD-SF-IIA-hyp4"/>
    <property type="match status" value="1"/>
</dbReference>
<dbReference type="CDD" id="cd07525">
    <property type="entry name" value="HAD_like"/>
    <property type="match status" value="1"/>
</dbReference>
<dbReference type="InterPro" id="IPR006357">
    <property type="entry name" value="HAD-SF_hydro_IIA"/>
</dbReference>
<evidence type="ECO:0000313" key="2">
    <source>
        <dbReference type="Proteomes" id="UP000321085"/>
    </source>
</evidence>
<dbReference type="InterPro" id="IPR036412">
    <property type="entry name" value="HAD-like_sf"/>
</dbReference>
<comment type="caution">
    <text evidence="1">The sequence shown here is derived from an EMBL/GenBank/DDBJ whole genome shotgun (WGS) entry which is preliminary data.</text>
</comment>
<organism evidence="1 2">
    <name type="scientific">Microvirga aerophila</name>
    <dbReference type="NCBI Taxonomy" id="670291"/>
    <lineage>
        <taxon>Bacteria</taxon>
        <taxon>Pseudomonadati</taxon>
        <taxon>Pseudomonadota</taxon>
        <taxon>Alphaproteobacteria</taxon>
        <taxon>Hyphomicrobiales</taxon>
        <taxon>Methylobacteriaceae</taxon>
        <taxon>Microvirga</taxon>
    </lineage>
</organism>
<dbReference type="Gene3D" id="3.40.50.1000">
    <property type="entry name" value="HAD superfamily/HAD-like"/>
    <property type="match status" value="2"/>
</dbReference>
<keyword evidence="2" id="KW-1185">Reference proteome</keyword>
<dbReference type="PANTHER" id="PTHR19288:SF90">
    <property type="entry name" value="OS08G0542600 PROTEIN"/>
    <property type="match status" value="1"/>
</dbReference>
<dbReference type="InterPro" id="IPR006356">
    <property type="entry name" value="HAD-SF_hydro_IIA_hyp3"/>
</dbReference>
<name>A0A512BRP9_9HYPH</name>
<gene>
    <name evidence="1" type="ORF">MAE02_22810</name>
</gene>
<proteinExistence type="predicted"/>
<sequence>MDPTCGGLVDLRDTRAYPPDVHSQRALMTLSSRPALVEGLQPLADRYDLVLCDVWGVLHNGVKAYDAAGEALTEFRNRGGRVVLVSNAPRPGSAVGVQLDGFRVLRSAYDAIVTSGDLTRLAIEERLDKVVHHIGPPRDMPVYEGLDVRFGSIEEADYVVCSGFEDDERETAEDYRLRLEAMLKRGLLMVCANPDLVVERGNVIVPCAGAIALAYEEMGGDVYYAGKPHEPIYEKAIAVAAGLNGREIPKDRVLAIGDAIRTDIAGAAGFGIDSLLIARGIHAEELGVHRGPLVSQHVQDWIDLQPVRPQAIADVLSWAA</sequence>
<reference evidence="1 2" key="1">
    <citation type="submission" date="2019-07" db="EMBL/GenBank/DDBJ databases">
        <title>Whole genome shotgun sequence of Microvirga aerophila NBRC 106136.</title>
        <authorList>
            <person name="Hosoyama A."/>
            <person name="Uohara A."/>
            <person name="Ohji S."/>
            <person name="Ichikawa N."/>
        </authorList>
    </citation>
    <scope>NUCLEOTIDE SEQUENCE [LARGE SCALE GENOMIC DNA]</scope>
    <source>
        <strain evidence="1 2">NBRC 106136</strain>
    </source>
</reference>
<dbReference type="AlphaFoldDB" id="A0A512BRP9"/>
<dbReference type="PANTHER" id="PTHR19288">
    <property type="entry name" value="4-NITROPHENYLPHOSPHATASE-RELATED"/>
    <property type="match status" value="1"/>
</dbReference>
<dbReference type="Proteomes" id="UP000321085">
    <property type="component" value="Unassembled WGS sequence"/>
</dbReference>
<dbReference type="EMBL" id="BJYU01000025">
    <property type="protein sequence ID" value="GEO14585.1"/>
    <property type="molecule type" value="Genomic_DNA"/>
</dbReference>
<dbReference type="InterPro" id="IPR023214">
    <property type="entry name" value="HAD_sf"/>
</dbReference>
<dbReference type="SUPFAM" id="SSF56784">
    <property type="entry name" value="HAD-like"/>
    <property type="match status" value="1"/>
</dbReference>
<dbReference type="GO" id="GO:0005737">
    <property type="term" value="C:cytoplasm"/>
    <property type="evidence" value="ECO:0007669"/>
    <property type="project" value="TreeGrafter"/>
</dbReference>